<dbReference type="Proteomes" id="UP000674084">
    <property type="component" value="Unassembled WGS sequence"/>
</dbReference>
<feature type="compositionally biased region" description="Acidic residues" evidence="1">
    <location>
        <begin position="621"/>
        <end position="637"/>
    </location>
</feature>
<feature type="compositionally biased region" description="Gly residues" evidence="1">
    <location>
        <begin position="362"/>
        <end position="382"/>
    </location>
</feature>
<feature type="transmembrane region" description="Helical" evidence="2">
    <location>
        <begin position="181"/>
        <end position="203"/>
    </location>
</feature>
<gene>
    <name evidence="3" type="ORF">KBO27_33170</name>
</gene>
<feature type="region of interest" description="Disordered" evidence="1">
    <location>
        <begin position="325"/>
        <end position="637"/>
    </location>
</feature>
<dbReference type="EMBL" id="JAGPXE010000028">
    <property type="protein sequence ID" value="MBQ0928817.1"/>
    <property type="molecule type" value="Genomic_DNA"/>
</dbReference>
<accession>A0ABS5DRA6</accession>
<feature type="compositionally biased region" description="Gly residues" evidence="1">
    <location>
        <begin position="465"/>
        <end position="474"/>
    </location>
</feature>
<comment type="caution">
    <text evidence="3">The sequence shown here is derived from an EMBL/GenBank/DDBJ whole genome shotgun (WGS) entry which is preliminary data.</text>
</comment>
<feature type="transmembrane region" description="Helical" evidence="2">
    <location>
        <begin position="154"/>
        <end position="174"/>
    </location>
</feature>
<feature type="transmembrane region" description="Helical" evidence="2">
    <location>
        <begin position="240"/>
        <end position="261"/>
    </location>
</feature>
<name>A0ABS5DRA6_9PSEU</name>
<dbReference type="RefSeq" id="WP_210973802.1">
    <property type="nucleotide sequence ID" value="NZ_JAGPXE010000028.1"/>
</dbReference>
<proteinExistence type="predicted"/>
<feature type="transmembrane region" description="Helical" evidence="2">
    <location>
        <begin position="209"/>
        <end position="233"/>
    </location>
</feature>
<evidence type="ECO:0000313" key="4">
    <source>
        <dbReference type="Proteomes" id="UP000674084"/>
    </source>
</evidence>
<feature type="compositionally biased region" description="Basic and acidic residues" evidence="1">
    <location>
        <begin position="325"/>
        <end position="339"/>
    </location>
</feature>
<keyword evidence="4" id="KW-1185">Reference proteome</keyword>
<evidence type="ECO:0000313" key="3">
    <source>
        <dbReference type="EMBL" id="MBQ0928817.1"/>
    </source>
</evidence>
<keyword evidence="2" id="KW-1133">Transmembrane helix</keyword>
<reference evidence="3 4" key="1">
    <citation type="submission" date="2021-04" db="EMBL/GenBank/DDBJ databases">
        <title>Whole-genome sequencing of Saccharopolyspora endophytica KCTC 19397.</title>
        <authorList>
            <person name="Ay H."/>
            <person name="Saygin H."/>
            <person name="Sahin N."/>
        </authorList>
    </citation>
    <scope>NUCLEOTIDE SEQUENCE [LARGE SCALE GENOMIC DNA]</scope>
    <source>
        <strain evidence="3 4">KCTC 19397</strain>
    </source>
</reference>
<feature type="transmembrane region" description="Helical" evidence="2">
    <location>
        <begin position="58"/>
        <end position="81"/>
    </location>
</feature>
<organism evidence="3 4">
    <name type="scientific">Saccharopolyspora endophytica</name>
    <dbReference type="NCBI Taxonomy" id="543886"/>
    <lineage>
        <taxon>Bacteria</taxon>
        <taxon>Bacillati</taxon>
        <taxon>Actinomycetota</taxon>
        <taxon>Actinomycetes</taxon>
        <taxon>Pseudonocardiales</taxon>
        <taxon>Pseudonocardiaceae</taxon>
        <taxon>Saccharopolyspora</taxon>
    </lineage>
</organism>
<keyword evidence="2" id="KW-0812">Transmembrane</keyword>
<evidence type="ECO:0000256" key="1">
    <source>
        <dbReference type="SAM" id="MobiDB-lite"/>
    </source>
</evidence>
<evidence type="ECO:0000256" key="2">
    <source>
        <dbReference type="SAM" id="Phobius"/>
    </source>
</evidence>
<feature type="compositionally biased region" description="Pro residues" evidence="1">
    <location>
        <begin position="585"/>
        <end position="597"/>
    </location>
</feature>
<feature type="compositionally biased region" description="Low complexity" evidence="1">
    <location>
        <begin position="341"/>
        <end position="361"/>
    </location>
</feature>
<feature type="compositionally biased region" description="Low complexity" evidence="1">
    <location>
        <begin position="543"/>
        <end position="572"/>
    </location>
</feature>
<keyword evidence="2" id="KW-0472">Membrane</keyword>
<evidence type="ECO:0008006" key="5">
    <source>
        <dbReference type="Google" id="ProtNLM"/>
    </source>
</evidence>
<sequence length="637" mass="62615">MWPFDEIGSVLGEEIRPLLEAAMLTLWDASLAILRAAFAVADQFSLFTVDTRSGPVSVLWPMMLWISGILALSLFFWQIIVTSLRGGRGFLRLVIGPAQYGIALAVTVGMVAAFLAATDGLTQGILEYGLQSRNFQEALNATAIGDGVVDGVKAVILGICAIFGVIPAAIGFVLEMLFREAAIYGLVATIPITAAGLLARITVSWYWTALRLIIVCCIMKPALALALVLGVAIAGGSQGLSGLLAGIGVLLIALLAPFLLFRLFAFVDGGSDAAGAFRDALSMAGVDSYGPNNPAMKAASAAAALYDGGDGEGDAQESANTGRFDDAASHQDESPDARPKSTSNTANSNSDSNSGDSDGSGVPSGGGGGESGGYGGPEGTGGLSAPPPDPGTDTDDTATDADSNTGGGGRPNRPAANHGRAAAPDGLGPQRVGDSGGSDDAALDDGDDAGGGTGGEQPPPEAGGPAVGGDGSSGGRSAVTPAPTSEMDTGADDGSEAPPVGGSGAATTPGEGSGGDEPPPPQAPDASGPRPSPGDHGTGTGGADAAAAPPTPSAGEPPAGEEGSQAPPDHGTSGTGGGSADGADPSPPDTPDPPDPGPGRKDGRGGKNKRGPRHGGQTSSSDDDDPGDDDAEGVVPV</sequence>
<feature type="transmembrane region" description="Helical" evidence="2">
    <location>
        <begin position="93"/>
        <end position="117"/>
    </location>
</feature>
<protein>
    <recommendedName>
        <fullName evidence="5">TrbL/VirB6 plasmid conjugal transfer protein</fullName>
    </recommendedName>
</protein>